<feature type="signal peptide" evidence="1">
    <location>
        <begin position="1"/>
        <end position="19"/>
    </location>
</feature>
<name>A0A2W4E3E5_9HYPH</name>
<reference evidence="2 3" key="1">
    <citation type="journal article" date="2018" name="Sci. Rep.">
        <title>Rhizobium tumorigenes sp. nov., a novel plant tumorigenic bacterium isolated from cane gall tumors on thornless blackberry.</title>
        <authorList>
            <person name="Kuzmanovi N."/>
            <person name="Smalla K."/>
            <person name="Gronow S."/>
            <person name="PuBawska J."/>
        </authorList>
    </citation>
    <scope>NUCLEOTIDE SEQUENCE [LARGE SCALE GENOMIC DNA]</scope>
    <source>
        <strain evidence="2 3">CCBAU 85046</strain>
    </source>
</reference>
<evidence type="ECO:0000256" key="1">
    <source>
        <dbReference type="SAM" id="SignalP"/>
    </source>
</evidence>
<evidence type="ECO:0000313" key="3">
    <source>
        <dbReference type="Proteomes" id="UP000248925"/>
    </source>
</evidence>
<protein>
    <submittedName>
        <fullName evidence="2">Uncharacterized protein</fullName>
    </submittedName>
</protein>
<evidence type="ECO:0000313" key="2">
    <source>
        <dbReference type="EMBL" id="PZM10186.1"/>
    </source>
</evidence>
<dbReference type="AlphaFoldDB" id="A0A2W4E3E5"/>
<dbReference type="Proteomes" id="UP000248925">
    <property type="component" value="Unassembled WGS sequence"/>
</dbReference>
<keyword evidence="1" id="KW-0732">Signal</keyword>
<feature type="chain" id="PRO_5016073495" evidence="1">
    <location>
        <begin position="20"/>
        <end position="173"/>
    </location>
</feature>
<comment type="caution">
    <text evidence="2">The sequence shown here is derived from an EMBL/GenBank/DDBJ whole genome shotgun (WGS) entry which is preliminary data.</text>
</comment>
<gene>
    <name evidence="2" type="ORF">CPY51_23795</name>
</gene>
<accession>A0A2W4E3E5</accession>
<dbReference type="RefSeq" id="WP_111162722.1">
    <property type="nucleotide sequence ID" value="NZ_PCDP01000053.1"/>
</dbReference>
<dbReference type="EMBL" id="PCDP01000053">
    <property type="protein sequence ID" value="PZM10186.1"/>
    <property type="molecule type" value="Genomic_DNA"/>
</dbReference>
<proteinExistence type="predicted"/>
<sequence>MRFLLCLIATACLSQAAYAGPAEDLTKAEQKTYDAWQSLPLTERTVTFITEASTGYGMYKEKGSSVFKPGEKIITYVEPIGYGWKDIAGNMYELNFVTDLTLTAENGDVVTDQKGFAKTVFQSHNQNMEFSMDFTLTLDGAPPGKYILEYTIHDMSGKQVSTFDQDVEIAKGS</sequence>
<organism evidence="2 3">
    <name type="scientific">Rhizobium tubonense</name>
    <dbReference type="NCBI Taxonomy" id="484088"/>
    <lineage>
        <taxon>Bacteria</taxon>
        <taxon>Pseudomonadati</taxon>
        <taxon>Pseudomonadota</taxon>
        <taxon>Alphaproteobacteria</taxon>
        <taxon>Hyphomicrobiales</taxon>
        <taxon>Rhizobiaceae</taxon>
        <taxon>Rhizobium/Agrobacterium group</taxon>
        <taxon>Rhizobium</taxon>
    </lineage>
</organism>
<keyword evidence="3" id="KW-1185">Reference proteome</keyword>
<dbReference type="OrthoDB" id="8444059at2"/>